<evidence type="ECO:0000313" key="2">
    <source>
        <dbReference type="EMBL" id="GIY26221.1"/>
    </source>
</evidence>
<feature type="compositionally biased region" description="Basic and acidic residues" evidence="1">
    <location>
        <begin position="13"/>
        <end position="28"/>
    </location>
</feature>
<accession>A0AAV4RZA1</accession>
<keyword evidence="3" id="KW-1185">Reference proteome</keyword>
<feature type="region of interest" description="Disordered" evidence="1">
    <location>
        <begin position="1"/>
        <end position="36"/>
    </location>
</feature>
<sequence>MKRARVRSSSSSETKEKEQTQNIDETRSNFRHHGPPKFGGKRYYVLRELAAASVLIPSNKMRGHFASLFEKILLIEGEKERFGCRSLLNGKRIF</sequence>
<organism evidence="2 3">
    <name type="scientific">Caerostris extrusa</name>
    <name type="common">Bark spider</name>
    <name type="synonym">Caerostris bankana</name>
    <dbReference type="NCBI Taxonomy" id="172846"/>
    <lineage>
        <taxon>Eukaryota</taxon>
        <taxon>Metazoa</taxon>
        <taxon>Ecdysozoa</taxon>
        <taxon>Arthropoda</taxon>
        <taxon>Chelicerata</taxon>
        <taxon>Arachnida</taxon>
        <taxon>Araneae</taxon>
        <taxon>Araneomorphae</taxon>
        <taxon>Entelegynae</taxon>
        <taxon>Araneoidea</taxon>
        <taxon>Araneidae</taxon>
        <taxon>Caerostris</taxon>
    </lineage>
</organism>
<dbReference type="EMBL" id="BPLR01008645">
    <property type="protein sequence ID" value="GIY26221.1"/>
    <property type="molecule type" value="Genomic_DNA"/>
</dbReference>
<evidence type="ECO:0000256" key="1">
    <source>
        <dbReference type="SAM" id="MobiDB-lite"/>
    </source>
</evidence>
<comment type="caution">
    <text evidence="2">The sequence shown here is derived from an EMBL/GenBank/DDBJ whole genome shotgun (WGS) entry which is preliminary data.</text>
</comment>
<reference evidence="2 3" key="1">
    <citation type="submission" date="2021-06" db="EMBL/GenBank/DDBJ databases">
        <title>Caerostris extrusa draft genome.</title>
        <authorList>
            <person name="Kono N."/>
            <person name="Arakawa K."/>
        </authorList>
    </citation>
    <scope>NUCLEOTIDE SEQUENCE [LARGE SCALE GENOMIC DNA]</scope>
</reference>
<dbReference type="AlphaFoldDB" id="A0AAV4RZA1"/>
<evidence type="ECO:0000313" key="3">
    <source>
        <dbReference type="Proteomes" id="UP001054945"/>
    </source>
</evidence>
<name>A0AAV4RZA1_CAEEX</name>
<protein>
    <submittedName>
        <fullName evidence="2">Uncharacterized protein</fullName>
    </submittedName>
</protein>
<gene>
    <name evidence="2" type="ORF">CEXT_698201</name>
</gene>
<proteinExistence type="predicted"/>
<dbReference type="Proteomes" id="UP001054945">
    <property type="component" value="Unassembled WGS sequence"/>
</dbReference>